<keyword evidence="13" id="KW-0511">Multifunctional enzyme</keyword>
<dbReference type="GO" id="GO:0006310">
    <property type="term" value="P:DNA recombination"/>
    <property type="evidence" value="ECO:0007669"/>
    <property type="project" value="UniProtKB-KW"/>
</dbReference>
<keyword evidence="6" id="KW-0378">Hydrolase</keyword>
<dbReference type="GO" id="GO:0003964">
    <property type="term" value="F:RNA-directed DNA polymerase activity"/>
    <property type="evidence" value="ECO:0007669"/>
    <property type="project" value="UniProtKB-KW"/>
</dbReference>
<dbReference type="EC" id="3.1.26.4" evidence="2"/>
<gene>
    <name evidence="18" type="ORF">ROHU_035668</name>
</gene>
<dbReference type="GO" id="GO:0046872">
    <property type="term" value="F:metal ion binding"/>
    <property type="evidence" value="ECO:0007669"/>
    <property type="project" value="UniProtKB-KW"/>
</dbReference>
<dbReference type="InterPro" id="IPR002156">
    <property type="entry name" value="RNaseH_domain"/>
</dbReference>
<evidence type="ECO:0000256" key="4">
    <source>
        <dbReference type="ARBA" id="ARBA00022723"/>
    </source>
</evidence>
<dbReference type="GO" id="GO:0006508">
    <property type="term" value="P:proteolysis"/>
    <property type="evidence" value="ECO:0007669"/>
    <property type="project" value="UniProtKB-KW"/>
</dbReference>
<keyword evidence="12" id="KW-0233">DNA recombination</keyword>
<evidence type="ECO:0000313" key="19">
    <source>
        <dbReference type="Proteomes" id="UP000290572"/>
    </source>
</evidence>
<evidence type="ECO:0000256" key="10">
    <source>
        <dbReference type="ARBA" id="ARBA00022932"/>
    </source>
</evidence>
<dbReference type="Gene3D" id="3.10.10.10">
    <property type="entry name" value="HIV Type 1 Reverse Transcriptase, subunit A, domain 1"/>
    <property type="match status" value="1"/>
</dbReference>
<dbReference type="SUPFAM" id="SSF56672">
    <property type="entry name" value="DNA/RNA polymerases"/>
    <property type="match status" value="1"/>
</dbReference>
<evidence type="ECO:0000259" key="16">
    <source>
        <dbReference type="PROSITE" id="PS50879"/>
    </source>
</evidence>
<evidence type="ECO:0000256" key="9">
    <source>
        <dbReference type="ARBA" id="ARBA00022918"/>
    </source>
</evidence>
<feature type="domain" description="Integrase catalytic" evidence="17">
    <location>
        <begin position="1095"/>
        <end position="1211"/>
    </location>
</feature>
<keyword evidence="7" id="KW-0460">Magnesium</keyword>
<evidence type="ECO:0000256" key="12">
    <source>
        <dbReference type="ARBA" id="ARBA00023172"/>
    </source>
</evidence>
<evidence type="ECO:0000256" key="7">
    <source>
        <dbReference type="ARBA" id="ARBA00022842"/>
    </source>
</evidence>
<proteinExistence type="inferred from homology"/>
<name>A0A498LHJ4_LABRO</name>
<evidence type="ECO:0000256" key="6">
    <source>
        <dbReference type="ARBA" id="ARBA00022801"/>
    </source>
</evidence>
<evidence type="ECO:0000256" key="8">
    <source>
        <dbReference type="ARBA" id="ARBA00022908"/>
    </source>
</evidence>
<dbReference type="Pfam" id="PF24626">
    <property type="entry name" value="SH3_Tf2-1"/>
    <property type="match status" value="1"/>
</dbReference>
<keyword evidence="3" id="KW-0645">Protease</keyword>
<dbReference type="PANTHER" id="PTHR37984:SF5">
    <property type="entry name" value="PROTEIN NYNRIN-LIKE"/>
    <property type="match status" value="1"/>
</dbReference>
<dbReference type="GO" id="GO:0003887">
    <property type="term" value="F:DNA-directed DNA polymerase activity"/>
    <property type="evidence" value="ECO:0007669"/>
    <property type="project" value="UniProtKB-KW"/>
</dbReference>
<dbReference type="FunFam" id="3.30.70.270:FF:000023">
    <property type="entry name" value="Pol"/>
    <property type="match status" value="1"/>
</dbReference>
<dbReference type="GO" id="GO:0003677">
    <property type="term" value="F:DNA binding"/>
    <property type="evidence" value="ECO:0007669"/>
    <property type="project" value="UniProtKB-KW"/>
</dbReference>
<accession>A0A498LHJ4</accession>
<dbReference type="Pfam" id="PF00075">
    <property type="entry name" value="RNase_H"/>
    <property type="match status" value="1"/>
</dbReference>
<reference evidence="18 19" key="1">
    <citation type="submission" date="2018-03" db="EMBL/GenBank/DDBJ databases">
        <title>Draft genome sequence of Rohu Carp (Labeo rohita).</title>
        <authorList>
            <person name="Das P."/>
            <person name="Kushwaha B."/>
            <person name="Joshi C.G."/>
            <person name="Kumar D."/>
            <person name="Nagpure N.S."/>
            <person name="Sahoo L."/>
            <person name="Das S.P."/>
            <person name="Bit A."/>
            <person name="Patnaik S."/>
            <person name="Meher P.K."/>
            <person name="Jayasankar P."/>
            <person name="Koringa P.G."/>
            <person name="Patel N.V."/>
            <person name="Hinsu A.T."/>
            <person name="Kumar R."/>
            <person name="Pandey M."/>
            <person name="Agarwal S."/>
            <person name="Srivastava S."/>
            <person name="Singh M."/>
            <person name="Iquebal M.A."/>
            <person name="Jaiswal S."/>
            <person name="Angadi U.B."/>
            <person name="Kumar N."/>
            <person name="Raza M."/>
            <person name="Shah T.M."/>
            <person name="Rai A."/>
            <person name="Jena J.K."/>
        </authorList>
    </citation>
    <scope>NUCLEOTIDE SEQUENCE [LARGE SCALE GENOMIC DNA]</scope>
    <source>
        <strain evidence="18">DASCIFA01</strain>
        <tissue evidence="18">Testis</tissue>
    </source>
</reference>
<dbReference type="PROSITE" id="PS50878">
    <property type="entry name" value="RT_POL"/>
    <property type="match status" value="1"/>
</dbReference>
<feature type="domain" description="RNase H type-1" evidence="16">
    <location>
        <begin position="741"/>
        <end position="893"/>
    </location>
</feature>
<keyword evidence="10" id="KW-0808">Transferase</keyword>
<evidence type="ECO:0000259" key="17">
    <source>
        <dbReference type="PROSITE" id="PS50994"/>
    </source>
</evidence>
<dbReference type="PROSITE" id="PS50879">
    <property type="entry name" value="RNASE_H_1"/>
    <property type="match status" value="1"/>
</dbReference>
<keyword evidence="11" id="KW-0238">DNA-binding</keyword>
<dbReference type="Gene3D" id="3.30.70.270">
    <property type="match status" value="2"/>
</dbReference>
<dbReference type="GO" id="GO:0004523">
    <property type="term" value="F:RNA-DNA hybrid ribonuclease activity"/>
    <property type="evidence" value="ECO:0007669"/>
    <property type="project" value="UniProtKB-EC"/>
</dbReference>
<dbReference type="CDD" id="cd01647">
    <property type="entry name" value="RT_LTR"/>
    <property type="match status" value="1"/>
</dbReference>
<sequence>MVLPDLPHDVYIGADLLIRLKAHVDLINGVIWAPMTSQASAVPVNLENLLSGQTIPEACTLISEQETVIPAYTKGVAVRLNLRCGQTLSHSLGFFQPSPECVELGLTLEATPLVEVTSRAVYILFNNCMAMDVRVPKAYRLGWLVSYDFQDFELVLPVIGPLPVSMIPEGSSSHTVSTVPFKIITILSVVPVVKEQSLAIPPARLTTLLHPRLSTNTDDVKTGEPYPGFETQVQQILRDADALQEDADRHKLRQVLYKYKDSFAKDSLDCGLTDLHVVRVPMHPKAPPTFVKQYKIPLESYEPVQEIITSMLEKGVIRPCNSTYSAPIWPVLKPNGKWRPTIDYRKLNQQVPLSRWPMTQLEQEIPRIRGATIFSTLDVASGFWTIPVHPDDQHKLAFRFDNRQYTFTRCPFGYANSPAEFNIFLNKACPDARVRGNLVFVDDILLKHTTVADHLKEIDHILNQLTTAGAKIALHKGQWCKIKVNYVGLLIGPQGIEPQTNRIQAIQNIKPPANVSELRSFLGVCNYSRQFIENYSDIARPLTALLKKDCPFVWTDTQQNAMNELKRYLCTAPCLAYPDPQKEFYLDAGFSSHCLSAGLYQRHDQDRRVVAYASKTLLPPECKYSDCEKALLCTVWAIQRFSNYIGAQKVIIETCHQPVTFLNSQRIRDGVVTNARIATWLMALQGRNVEARYAQNYKSALGNGLAACQSCSDDTPTVVAQAETSPDLPLTCHRYFEESVCQGMPTAYVDGCSYNHEGILKAGAGVLWLNDRPCPPQHFKLGPQSSQYAEIAAILITLQIASAHNIRDLLICTDSNYARLSFTCHLPNWKQNGFKTANNKPVKHQHLFQTCDDLTSKHDMIIYWKKVKGHSKQPGTDKDLNDQTDALAKAGALHGELWTPPTHPSTPNVAAITRSKRTVPTSQPLMLAPQISTNDIADMQATDSSIQTILHHLSDPSNHPITPAQLANAPSLKRLHDLKPMLRVMDDILWYVPDDNAAPRLVVPQGQRGVWLMNAHDAACAGHHGTRATYETLKQVAYWPGMQQDVAEYVKGCLVCCQFQPANPNHRAPLQRSTRDLRLRQPCRKLSPRYIGPFQILRRINEVTFQLQLPPRFGLPLKVNSDRGTHFTAEIMQQIWKLLGIHAQLHISHHPISSGQVERSNQTVVSMLRKYVSANQKDWDVKLPLVLMAIRATPNESTEGQKAYYDRKASHSELDVGDKVWYYQYAQPPQTTSHRLSKKFLPHWTGPHEIVDKLSPVAYRIKLSRGQKDPVFKWVHRNQIKRHVAAGRERQGGASA</sequence>
<dbReference type="GO" id="GO:0015074">
    <property type="term" value="P:DNA integration"/>
    <property type="evidence" value="ECO:0007669"/>
    <property type="project" value="UniProtKB-KW"/>
</dbReference>
<keyword evidence="9" id="KW-0695">RNA-directed DNA polymerase</keyword>
<dbReference type="Pfam" id="PF17919">
    <property type="entry name" value="RT_RNaseH_2"/>
    <property type="match status" value="1"/>
</dbReference>
<keyword evidence="8" id="KW-0229">DNA integration</keyword>
<dbReference type="CDD" id="cd09280">
    <property type="entry name" value="RNase_HI_eukaryote_like"/>
    <property type="match status" value="1"/>
</dbReference>
<dbReference type="Gene3D" id="1.10.340.70">
    <property type="match status" value="1"/>
</dbReference>
<organism evidence="18 19">
    <name type="scientific">Labeo rohita</name>
    <name type="common">Indian major carp</name>
    <name type="synonym">Cyprinus rohita</name>
    <dbReference type="NCBI Taxonomy" id="84645"/>
    <lineage>
        <taxon>Eukaryota</taxon>
        <taxon>Metazoa</taxon>
        <taxon>Chordata</taxon>
        <taxon>Craniata</taxon>
        <taxon>Vertebrata</taxon>
        <taxon>Euteleostomi</taxon>
        <taxon>Actinopterygii</taxon>
        <taxon>Neopterygii</taxon>
        <taxon>Teleostei</taxon>
        <taxon>Ostariophysi</taxon>
        <taxon>Cypriniformes</taxon>
        <taxon>Cyprinidae</taxon>
        <taxon>Labeoninae</taxon>
        <taxon>Labeonini</taxon>
        <taxon>Labeo</taxon>
    </lineage>
</organism>
<dbReference type="PROSITE" id="PS50994">
    <property type="entry name" value="INTEGRASE"/>
    <property type="match status" value="1"/>
</dbReference>
<keyword evidence="5" id="KW-0064">Aspartyl protease</keyword>
<dbReference type="InterPro" id="IPR041577">
    <property type="entry name" value="RT_RNaseH_2"/>
</dbReference>
<dbReference type="Proteomes" id="UP000290572">
    <property type="component" value="Unassembled WGS sequence"/>
</dbReference>
<evidence type="ECO:0000256" key="1">
    <source>
        <dbReference type="ARBA" id="ARBA00010879"/>
    </source>
</evidence>
<dbReference type="GO" id="GO:0004190">
    <property type="term" value="F:aspartic-type endopeptidase activity"/>
    <property type="evidence" value="ECO:0007669"/>
    <property type="project" value="UniProtKB-KW"/>
</dbReference>
<evidence type="ECO:0000259" key="15">
    <source>
        <dbReference type="PROSITE" id="PS50878"/>
    </source>
</evidence>
<protein>
    <recommendedName>
        <fullName evidence="14">Gypsy retrotransposon integrase-like protein 1</fullName>
        <ecNumber evidence="2">3.1.26.4</ecNumber>
    </recommendedName>
</protein>
<dbReference type="InterPro" id="IPR012337">
    <property type="entry name" value="RNaseH-like_sf"/>
</dbReference>
<evidence type="ECO:0000256" key="2">
    <source>
        <dbReference type="ARBA" id="ARBA00012180"/>
    </source>
</evidence>
<comment type="similarity">
    <text evidence="1">Belongs to the beta type-B retroviral polymerase family. HERV class-II K(HML-2) pol subfamily.</text>
</comment>
<dbReference type="InterPro" id="IPR050951">
    <property type="entry name" value="Retrovirus_Pol_polyprotein"/>
</dbReference>
<dbReference type="Gene3D" id="3.30.420.10">
    <property type="entry name" value="Ribonuclease H-like superfamily/Ribonuclease H"/>
    <property type="match status" value="2"/>
</dbReference>
<dbReference type="Pfam" id="PF17921">
    <property type="entry name" value="Integrase_H2C2"/>
    <property type="match status" value="1"/>
</dbReference>
<dbReference type="InterPro" id="IPR043502">
    <property type="entry name" value="DNA/RNA_pol_sf"/>
</dbReference>
<dbReference type="FunFam" id="1.10.340.70:FF:000001">
    <property type="entry name" value="Retrovirus-related Pol polyprotein from transposon gypsy-like Protein"/>
    <property type="match status" value="1"/>
</dbReference>
<feature type="domain" description="Reverse transcriptase" evidence="15">
    <location>
        <begin position="312"/>
        <end position="491"/>
    </location>
</feature>
<evidence type="ECO:0000313" key="18">
    <source>
        <dbReference type="EMBL" id="RXN04905.1"/>
    </source>
</evidence>
<comment type="caution">
    <text evidence="18">The sequence shown here is derived from an EMBL/GenBank/DDBJ whole genome shotgun (WGS) entry which is preliminary data.</text>
</comment>
<dbReference type="EMBL" id="QBIY01013428">
    <property type="protein sequence ID" value="RXN04905.1"/>
    <property type="molecule type" value="Genomic_DNA"/>
</dbReference>
<dbReference type="InterPro" id="IPR001584">
    <property type="entry name" value="Integrase_cat-core"/>
</dbReference>
<evidence type="ECO:0000256" key="3">
    <source>
        <dbReference type="ARBA" id="ARBA00022670"/>
    </source>
</evidence>
<dbReference type="InterPro" id="IPR000477">
    <property type="entry name" value="RT_dom"/>
</dbReference>
<dbReference type="STRING" id="84645.A0A498LHJ4"/>
<keyword evidence="10" id="KW-0548">Nucleotidyltransferase</keyword>
<dbReference type="Gene3D" id="3.10.20.370">
    <property type="match status" value="1"/>
</dbReference>
<evidence type="ECO:0000256" key="14">
    <source>
        <dbReference type="ARBA" id="ARBA00039658"/>
    </source>
</evidence>
<dbReference type="InterPro" id="IPR036397">
    <property type="entry name" value="RNaseH_sf"/>
</dbReference>
<dbReference type="InterPro" id="IPR043128">
    <property type="entry name" value="Rev_trsase/Diguanyl_cyclase"/>
</dbReference>
<dbReference type="PANTHER" id="PTHR37984">
    <property type="entry name" value="PROTEIN CBG26694"/>
    <property type="match status" value="1"/>
</dbReference>
<dbReference type="Pfam" id="PF00078">
    <property type="entry name" value="RVT_1"/>
    <property type="match status" value="1"/>
</dbReference>
<keyword evidence="4" id="KW-0479">Metal-binding</keyword>
<keyword evidence="19" id="KW-1185">Reference proteome</keyword>
<dbReference type="InterPro" id="IPR041588">
    <property type="entry name" value="Integrase_H2C2"/>
</dbReference>
<evidence type="ECO:0000256" key="5">
    <source>
        <dbReference type="ARBA" id="ARBA00022750"/>
    </source>
</evidence>
<keyword evidence="10" id="KW-0239">DNA-directed DNA polymerase</keyword>
<evidence type="ECO:0000256" key="11">
    <source>
        <dbReference type="ARBA" id="ARBA00023125"/>
    </source>
</evidence>
<dbReference type="SUPFAM" id="SSF53098">
    <property type="entry name" value="Ribonuclease H-like"/>
    <property type="match status" value="2"/>
</dbReference>
<dbReference type="InterPro" id="IPR056924">
    <property type="entry name" value="SH3_Tf2-1"/>
</dbReference>
<evidence type="ECO:0000256" key="13">
    <source>
        <dbReference type="ARBA" id="ARBA00023268"/>
    </source>
</evidence>